<evidence type="ECO:0000256" key="9">
    <source>
        <dbReference type="ARBA" id="ARBA00022676"/>
    </source>
</evidence>
<keyword evidence="13" id="KW-1133">Transmembrane helix</keyword>
<dbReference type="EC" id="2.4.2.7" evidence="7"/>
<dbReference type="Proteomes" id="UP001530315">
    <property type="component" value="Unassembled WGS sequence"/>
</dbReference>
<accession>A0ABD3MHY6</accession>
<feature type="domain" description="Phosphoribosyltransferase" evidence="14">
    <location>
        <begin position="154"/>
        <end position="288"/>
    </location>
</feature>
<feature type="compositionally biased region" description="Basic and acidic residues" evidence="12">
    <location>
        <begin position="59"/>
        <end position="74"/>
    </location>
</feature>
<feature type="region of interest" description="Disordered" evidence="12">
    <location>
        <begin position="59"/>
        <end position="78"/>
    </location>
</feature>
<keyword evidence="9" id="KW-0328">Glycosyltransferase</keyword>
<evidence type="ECO:0000256" key="2">
    <source>
        <dbReference type="ARBA" id="ARBA00003968"/>
    </source>
</evidence>
<evidence type="ECO:0000256" key="10">
    <source>
        <dbReference type="ARBA" id="ARBA00022679"/>
    </source>
</evidence>
<dbReference type="NCBIfam" id="NF002636">
    <property type="entry name" value="PRK02304.1-5"/>
    <property type="match status" value="1"/>
</dbReference>
<keyword evidence="10" id="KW-0808">Transferase</keyword>
<comment type="catalytic activity">
    <reaction evidence="1">
        <text>AMP + diphosphate = 5-phospho-alpha-D-ribose 1-diphosphate + adenine</text>
        <dbReference type="Rhea" id="RHEA:16609"/>
        <dbReference type="ChEBI" id="CHEBI:16708"/>
        <dbReference type="ChEBI" id="CHEBI:33019"/>
        <dbReference type="ChEBI" id="CHEBI:58017"/>
        <dbReference type="ChEBI" id="CHEBI:456215"/>
        <dbReference type="EC" id="2.4.2.7"/>
    </reaction>
</comment>
<keyword evidence="11" id="KW-0660">Purine salvage</keyword>
<dbReference type="PANTHER" id="PTHR11776:SF7">
    <property type="entry name" value="PHOSPHORIBOSYLTRANSFERASE DOMAIN-CONTAINING PROTEIN"/>
    <property type="match status" value="1"/>
</dbReference>
<evidence type="ECO:0000313" key="15">
    <source>
        <dbReference type="EMBL" id="KAL3763212.1"/>
    </source>
</evidence>
<dbReference type="SUPFAM" id="SSF53271">
    <property type="entry name" value="PRTase-like"/>
    <property type="match status" value="1"/>
</dbReference>
<comment type="function">
    <text evidence="2">Catalyzes a salvage reaction resulting in the formation of AMP, that is energically less costly than de novo synthesis.</text>
</comment>
<evidence type="ECO:0000256" key="5">
    <source>
        <dbReference type="ARBA" id="ARBA00008391"/>
    </source>
</evidence>
<proteinExistence type="inferred from homology"/>
<dbReference type="InterPro" id="IPR000836">
    <property type="entry name" value="PRTase_dom"/>
</dbReference>
<reference evidence="15 16" key="1">
    <citation type="submission" date="2024-10" db="EMBL/GenBank/DDBJ databases">
        <title>Updated reference genomes for cyclostephanoid diatoms.</title>
        <authorList>
            <person name="Roberts W.R."/>
            <person name="Alverson A.J."/>
        </authorList>
    </citation>
    <scope>NUCLEOTIDE SEQUENCE [LARGE SCALE GENOMIC DNA]</scope>
    <source>
        <strain evidence="15 16">AJA276-08</strain>
    </source>
</reference>
<dbReference type="AlphaFoldDB" id="A0ABD3MHY6"/>
<feature type="compositionally biased region" description="Basic residues" evidence="12">
    <location>
        <begin position="15"/>
        <end position="30"/>
    </location>
</feature>
<dbReference type="GO" id="GO:0003999">
    <property type="term" value="F:adenine phosphoribosyltransferase activity"/>
    <property type="evidence" value="ECO:0007669"/>
    <property type="project" value="UniProtKB-EC"/>
</dbReference>
<dbReference type="GO" id="GO:0005737">
    <property type="term" value="C:cytoplasm"/>
    <property type="evidence" value="ECO:0007669"/>
    <property type="project" value="UniProtKB-SubCell"/>
</dbReference>
<gene>
    <name evidence="15" type="ORF">ACHAW5_005172</name>
</gene>
<name>A0ABD3MHY6_9STRA</name>
<evidence type="ECO:0000313" key="16">
    <source>
        <dbReference type="Proteomes" id="UP001530315"/>
    </source>
</evidence>
<evidence type="ECO:0000256" key="12">
    <source>
        <dbReference type="SAM" id="MobiDB-lite"/>
    </source>
</evidence>
<dbReference type="FunFam" id="3.40.50.2020:FF:000004">
    <property type="entry name" value="Adenine phosphoribosyltransferase"/>
    <property type="match status" value="1"/>
</dbReference>
<evidence type="ECO:0000256" key="11">
    <source>
        <dbReference type="ARBA" id="ARBA00022726"/>
    </source>
</evidence>
<dbReference type="InterPro" id="IPR050120">
    <property type="entry name" value="Adenine_PRTase"/>
</dbReference>
<dbReference type="InterPro" id="IPR029057">
    <property type="entry name" value="PRTase-like"/>
</dbReference>
<dbReference type="CDD" id="cd06223">
    <property type="entry name" value="PRTases_typeI"/>
    <property type="match status" value="1"/>
</dbReference>
<dbReference type="GO" id="GO:0006166">
    <property type="term" value="P:purine ribonucleoside salvage"/>
    <property type="evidence" value="ECO:0007669"/>
    <property type="project" value="UniProtKB-KW"/>
</dbReference>
<dbReference type="Gene3D" id="3.40.50.2020">
    <property type="match status" value="1"/>
</dbReference>
<dbReference type="PANTHER" id="PTHR11776">
    <property type="entry name" value="ADENINE PHOSPHORIBOSYLTRANSFERASE"/>
    <property type="match status" value="1"/>
</dbReference>
<sequence>MANNGGRGAAEANHHHPNRRKRQQIISRRPRAHHSSAFFAIALPCVLLISLGVGETKGFDHKTSSSTGGKDKSCHTTNSLSPQRICINVDAIRDNIDSSSTSSIGGDNNSKYIMSSRKTSYEQDGDEAREIAKHLPFYPFKGIPRFYDIGGFLAKPEVFQQIVDIFVARYSGGDLAIDSIAGLDARGFVLGPPIALALKVPFIMMRKAGKMPNTISSNAYDTEYGKRSGLTVQRDRIKEGDRVLIIDDLVATGGTLSSAITLVHALGGTVVECACVVELKMFVDPPEGSGLPSRKRLFESHKISHVPVWGLISEDVLTVEAALPEGYKDDGEEHL</sequence>
<keyword evidence="8" id="KW-0963">Cytoplasm</keyword>
<keyword evidence="13" id="KW-0472">Membrane</keyword>
<evidence type="ECO:0000256" key="4">
    <source>
        <dbReference type="ARBA" id="ARBA00004659"/>
    </source>
</evidence>
<evidence type="ECO:0000256" key="6">
    <source>
        <dbReference type="ARBA" id="ARBA00011738"/>
    </source>
</evidence>
<comment type="subcellular location">
    <subcellularLocation>
        <location evidence="3">Cytoplasm</location>
    </subcellularLocation>
</comment>
<protein>
    <recommendedName>
        <fullName evidence="7">adenine phosphoribosyltransferase</fullName>
        <ecNumber evidence="7">2.4.2.7</ecNumber>
    </recommendedName>
</protein>
<feature type="region of interest" description="Disordered" evidence="12">
    <location>
        <begin position="1"/>
        <end position="30"/>
    </location>
</feature>
<feature type="transmembrane region" description="Helical" evidence="13">
    <location>
        <begin position="37"/>
        <end position="54"/>
    </location>
</feature>
<keyword evidence="13" id="KW-0812">Transmembrane</keyword>
<comment type="caution">
    <text evidence="15">The sequence shown here is derived from an EMBL/GenBank/DDBJ whole genome shotgun (WGS) entry which is preliminary data.</text>
</comment>
<evidence type="ECO:0000256" key="13">
    <source>
        <dbReference type="SAM" id="Phobius"/>
    </source>
</evidence>
<comment type="similarity">
    <text evidence="5">Belongs to the purine/pyrimidine phosphoribosyltransferase family.</text>
</comment>
<dbReference type="Pfam" id="PF00156">
    <property type="entry name" value="Pribosyltran"/>
    <property type="match status" value="1"/>
</dbReference>
<comment type="subunit">
    <text evidence="6">Homodimer.</text>
</comment>
<keyword evidence="16" id="KW-1185">Reference proteome</keyword>
<evidence type="ECO:0000256" key="7">
    <source>
        <dbReference type="ARBA" id="ARBA00011893"/>
    </source>
</evidence>
<organism evidence="15 16">
    <name type="scientific">Stephanodiscus triporus</name>
    <dbReference type="NCBI Taxonomy" id="2934178"/>
    <lineage>
        <taxon>Eukaryota</taxon>
        <taxon>Sar</taxon>
        <taxon>Stramenopiles</taxon>
        <taxon>Ochrophyta</taxon>
        <taxon>Bacillariophyta</taxon>
        <taxon>Coscinodiscophyceae</taxon>
        <taxon>Thalassiosirophycidae</taxon>
        <taxon>Stephanodiscales</taxon>
        <taxon>Stephanodiscaceae</taxon>
        <taxon>Stephanodiscus</taxon>
    </lineage>
</organism>
<evidence type="ECO:0000256" key="3">
    <source>
        <dbReference type="ARBA" id="ARBA00004496"/>
    </source>
</evidence>
<dbReference type="EMBL" id="JALLAZ020001807">
    <property type="protein sequence ID" value="KAL3763212.1"/>
    <property type="molecule type" value="Genomic_DNA"/>
</dbReference>
<evidence type="ECO:0000256" key="8">
    <source>
        <dbReference type="ARBA" id="ARBA00022490"/>
    </source>
</evidence>
<evidence type="ECO:0000259" key="14">
    <source>
        <dbReference type="Pfam" id="PF00156"/>
    </source>
</evidence>
<comment type="pathway">
    <text evidence="4">Purine metabolism; AMP biosynthesis via salvage pathway; AMP from adenine: step 1/1.</text>
</comment>
<evidence type="ECO:0000256" key="1">
    <source>
        <dbReference type="ARBA" id="ARBA00000868"/>
    </source>
</evidence>